<keyword evidence="5" id="KW-0943">RNA-mediated gene silencing</keyword>
<dbReference type="PANTHER" id="PTHR10910:SF107">
    <property type="entry name" value="DOUBLE-STRANDED RNA-SPECIFIC ADENOSINE DEAMINASE"/>
    <property type="match status" value="1"/>
</dbReference>
<dbReference type="STRING" id="8022.A0A060YB92"/>
<dbReference type="EMBL" id="FR908934">
    <property type="protein sequence ID" value="CDQ88757.1"/>
    <property type="molecule type" value="Genomic_DNA"/>
</dbReference>
<organism evidence="9 10">
    <name type="scientific">Oncorhynchus mykiss</name>
    <name type="common">Rainbow trout</name>
    <name type="synonym">Salmo gairdneri</name>
    <dbReference type="NCBI Taxonomy" id="8022"/>
    <lineage>
        <taxon>Eukaryota</taxon>
        <taxon>Metazoa</taxon>
        <taxon>Chordata</taxon>
        <taxon>Craniata</taxon>
        <taxon>Vertebrata</taxon>
        <taxon>Euteleostomi</taxon>
        <taxon>Actinopterygii</taxon>
        <taxon>Neopterygii</taxon>
        <taxon>Teleostei</taxon>
        <taxon>Protacanthopterygii</taxon>
        <taxon>Salmoniformes</taxon>
        <taxon>Salmonidae</taxon>
        <taxon>Salmoninae</taxon>
        <taxon>Oncorhynchus</taxon>
    </lineage>
</organism>
<keyword evidence="4 6" id="KW-0694">RNA-binding</keyword>
<dbReference type="SUPFAM" id="SSF54768">
    <property type="entry name" value="dsRNA-binding domain-like"/>
    <property type="match status" value="2"/>
</dbReference>
<keyword evidence="3" id="KW-0677">Repeat</keyword>
<gene>
    <name evidence="9" type="ORF">GSONMT00059942001</name>
</gene>
<dbReference type="PROSITE" id="PS50141">
    <property type="entry name" value="A_DEAMIN_EDITASE"/>
    <property type="match status" value="1"/>
</dbReference>
<evidence type="ECO:0000256" key="3">
    <source>
        <dbReference type="ARBA" id="ARBA00022737"/>
    </source>
</evidence>
<dbReference type="FunFam" id="3.30.160.20:FF:000005">
    <property type="entry name" value="Putative double-stranded RNA-specific adenosine deaminase"/>
    <property type="match status" value="1"/>
</dbReference>
<evidence type="ECO:0000256" key="2">
    <source>
        <dbReference type="ARBA" id="ARBA00022490"/>
    </source>
</evidence>
<dbReference type="GO" id="GO:0003725">
    <property type="term" value="F:double-stranded RNA binding"/>
    <property type="evidence" value="ECO:0007669"/>
    <property type="project" value="TreeGrafter"/>
</dbReference>
<dbReference type="InterPro" id="IPR002466">
    <property type="entry name" value="A_deamin"/>
</dbReference>
<evidence type="ECO:0008006" key="11">
    <source>
        <dbReference type="Google" id="ProtNLM"/>
    </source>
</evidence>
<dbReference type="GO" id="GO:0006396">
    <property type="term" value="P:RNA processing"/>
    <property type="evidence" value="ECO:0007669"/>
    <property type="project" value="InterPro"/>
</dbReference>
<feature type="domain" description="DRBM" evidence="7">
    <location>
        <begin position="143"/>
        <end position="180"/>
    </location>
</feature>
<protein>
    <recommendedName>
        <fullName evidence="11">DRBM domain-containing protein</fullName>
    </recommendedName>
</protein>
<dbReference type="PANTHER" id="PTHR10910">
    <property type="entry name" value="EUKARYOTE SPECIFIC DSRNA BINDING PROTEIN"/>
    <property type="match status" value="1"/>
</dbReference>
<sequence length="406" mass="44406">MSGEAIYFKFSIFEFKFKSLPELTQPCFSFFSPWFSLLYINESLGKVGLPSPLFLSLPLEQLFVSCMTFILQQSADWMIQQHLCAPTVLSRSNLILGSVTIFVPLPLFLSAVVSVKEIHSSTPMWLERNVLLPLSPILCSLLRFMFRVKIGESLCAESSAPSKKAARQLAAEEAVKELMADGRLQLNKPQFPLCLSGDEGGFMPACPSLPPLTEEELRSAHEAGVGDLISHLNNNAVSGLLEYARARGFAAEIRLVGQSGPPHEPKFTYQAKLGGRWFPPVCASNKKQGKQEAADAALRVLIGEAEKAARTGELTPAELPLSGGTIHDQIAMLSHQRFNALTTRIQHSLLGRKILATIVMKRGEGLGTVVSLGTGNRCVKGEELSLKGDTVNDCHAEIISRRGFIR</sequence>
<feature type="domain" description="A to I editase" evidence="8">
    <location>
        <begin position="371"/>
        <end position="406"/>
    </location>
</feature>
<dbReference type="SMART" id="SM00358">
    <property type="entry name" value="DSRM"/>
    <property type="match status" value="2"/>
</dbReference>
<name>A0A060YB92_ONCMY</name>
<dbReference type="GO" id="GO:0005730">
    <property type="term" value="C:nucleolus"/>
    <property type="evidence" value="ECO:0007669"/>
    <property type="project" value="TreeGrafter"/>
</dbReference>
<dbReference type="GO" id="GO:0008251">
    <property type="term" value="F:tRNA-specific adenosine deaminase activity"/>
    <property type="evidence" value="ECO:0007669"/>
    <property type="project" value="TreeGrafter"/>
</dbReference>
<dbReference type="Gene3D" id="3.30.160.20">
    <property type="match status" value="2"/>
</dbReference>
<evidence type="ECO:0000256" key="6">
    <source>
        <dbReference type="PROSITE-ProRule" id="PRU00266"/>
    </source>
</evidence>
<evidence type="ECO:0000256" key="1">
    <source>
        <dbReference type="ARBA" id="ARBA00004496"/>
    </source>
</evidence>
<dbReference type="GO" id="GO:0006382">
    <property type="term" value="P:adenosine to inosine editing"/>
    <property type="evidence" value="ECO:0007669"/>
    <property type="project" value="TreeGrafter"/>
</dbReference>
<reference evidence="9" key="2">
    <citation type="submission" date="2014-03" db="EMBL/GenBank/DDBJ databases">
        <authorList>
            <person name="Genoscope - CEA"/>
        </authorList>
    </citation>
    <scope>NUCLEOTIDE SEQUENCE</scope>
</reference>
<comment type="subcellular location">
    <subcellularLocation>
        <location evidence="1">Cytoplasm</location>
    </subcellularLocation>
</comment>
<dbReference type="Proteomes" id="UP000193380">
    <property type="component" value="Unassembled WGS sequence"/>
</dbReference>
<dbReference type="PROSITE" id="PS50137">
    <property type="entry name" value="DS_RBD"/>
    <property type="match status" value="2"/>
</dbReference>
<dbReference type="PaxDb" id="8022-A0A060YB92"/>
<accession>A0A060YB92</accession>
<dbReference type="InterPro" id="IPR014720">
    <property type="entry name" value="dsRBD_dom"/>
</dbReference>
<dbReference type="GO" id="GO:0005737">
    <property type="term" value="C:cytoplasm"/>
    <property type="evidence" value="ECO:0007669"/>
    <property type="project" value="UniProtKB-SubCell"/>
</dbReference>
<dbReference type="Pfam" id="PF00035">
    <property type="entry name" value="dsrm"/>
    <property type="match status" value="2"/>
</dbReference>
<evidence type="ECO:0000259" key="8">
    <source>
        <dbReference type="PROSITE" id="PS50141"/>
    </source>
</evidence>
<dbReference type="Pfam" id="PF02137">
    <property type="entry name" value="A_deamin"/>
    <property type="match status" value="1"/>
</dbReference>
<dbReference type="GO" id="GO:0003726">
    <property type="term" value="F:double-stranded RNA adenosine deaminase activity"/>
    <property type="evidence" value="ECO:0007669"/>
    <property type="project" value="TreeGrafter"/>
</dbReference>
<feature type="domain" description="DRBM" evidence="7">
    <location>
        <begin position="235"/>
        <end position="303"/>
    </location>
</feature>
<dbReference type="GO" id="GO:0031047">
    <property type="term" value="P:regulatory ncRNA-mediated gene silencing"/>
    <property type="evidence" value="ECO:0007669"/>
    <property type="project" value="UniProtKB-KW"/>
</dbReference>
<keyword evidence="2" id="KW-0963">Cytoplasm</keyword>
<evidence type="ECO:0000256" key="5">
    <source>
        <dbReference type="ARBA" id="ARBA00023158"/>
    </source>
</evidence>
<evidence type="ECO:0000313" key="10">
    <source>
        <dbReference type="Proteomes" id="UP000193380"/>
    </source>
</evidence>
<dbReference type="AlphaFoldDB" id="A0A060YB92"/>
<evidence type="ECO:0000259" key="7">
    <source>
        <dbReference type="PROSITE" id="PS50137"/>
    </source>
</evidence>
<dbReference type="InterPro" id="IPR044457">
    <property type="entry name" value="ADAR1_DSRM_3"/>
</dbReference>
<evidence type="ECO:0000313" key="9">
    <source>
        <dbReference type="EMBL" id="CDQ88757.1"/>
    </source>
</evidence>
<reference evidence="9" key="1">
    <citation type="journal article" date="2014" name="Nat. Commun.">
        <title>The rainbow trout genome provides novel insights into evolution after whole-genome duplication in vertebrates.</title>
        <authorList>
            <person name="Berthelot C."/>
            <person name="Brunet F."/>
            <person name="Chalopin D."/>
            <person name="Juanchich A."/>
            <person name="Bernard M."/>
            <person name="Noel B."/>
            <person name="Bento P."/>
            <person name="Da Silva C."/>
            <person name="Labadie K."/>
            <person name="Alberti A."/>
            <person name="Aury J.M."/>
            <person name="Louis A."/>
            <person name="Dehais P."/>
            <person name="Bardou P."/>
            <person name="Montfort J."/>
            <person name="Klopp C."/>
            <person name="Cabau C."/>
            <person name="Gaspin C."/>
            <person name="Thorgaard G.H."/>
            <person name="Boussaha M."/>
            <person name="Quillet E."/>
            <person name="Guyomard R."/>
            <person name="Galiana D."/>
            <person name="Bobe J."/>
            <person name="Volff J.N."/>
            <person name="Genet C."/>
            <person name="Wincker P."/>
            <person name="Jaillon O."/>
            <person name="Roest Crollius H."/>
            <person name="Guiguen Y."/>
        </authorList>
    </citation>
    <scope>NUCLEOTIDE SEQUENCE [LARGE SCALE GENOMIC DNA]</scope>
</reference>
<proteinExistence type="predicted"/>
<evidence type="ECO:0000256" key="4">
    <source>
        <dbReference type="ARBA" id="ARBA00022884"/>
    </source>
</evidence>
<dbReference type="CDD" id="cd19915">
    <property type="entry name" value="DSRM_DRADA_rpt3"/>
    <property type="match status" value="1"/>
</dbReference>